<keyword evidence="2" id="KW-1133">Transmembrane helix</keyword>
<keyword evidence="2" id="KW-0472">Membrane</keyword>
<organism evidence="3 4">
    <name type="scientific">Araneus ventricosus</name>
    <name type="common">Orbweaver spider</name>
    <name type="synonym">Epeira ventricosa</name>
    <dbReference type="NCBI Taxonomy" id="182803"/>
    <lineage>
        <taxon>Eukaryota</taxon>
        <taxon>Metazoa</taxon>
        <taxon>Ecdysozoa</taxon>
        <taxon>Arthropoda</taxon>
        <taxon>Chelicerata</taxon>
        <taxon>Arachnida</taxon>
        <taxon>Araneae</taxon>
        <taxon>Araneomorphae</taxon>
        <taxon>Entelegynae</taxon>
        <taxon>Araneoidea</taxon>
        <taxon>Araneidae</taxon>
        <taxon>Araneus</taxon>
    </lineage>
</organism>
<protein>
    <submittedName>
        <fullName evidence="3">Uncharacterized protein</fullName>
    </submittedName>
</protein>
<dbReference type="AlphaFoldDB" id="A0A4Y2J556"/>
<keyword evidence="4" id="KW-1185">Reference proteome</keyword>
<name>A0A4Y2J556_ARAVE</name>
<evidence type="ECO:0000313" key="4">
    <source>
        <dbReference type="Proteomes" id="UP000499080"/>
    </source>
</evidence>
<proteinExistence type="predicted"/>
<accession>A0A4Y2J556</accession>
<evidence type="ECO:0000256" key="1">
    <source>
        <dbReference type="SAM" id="MobiDB-lite"/>
    </source>
</evidence>
<feature type="region of interest" description="Disordered" evidence="1">
    <location>
        <begin position="132"/>
        <end position="181"/>
    </location>
</feature>
<gene>
    <name evidence="3" type="ORF">AVEN_91074_1</name>
</gene>
<evidence type="ECO:0000313" key="3">
    <source>
        <dbReference type="EMBL" id="GBM85373.1"/>
    </source>
</evidence>
<feature type="transmembrane region" description="Helical" evidence="2">
    <location>
        <begin position="6"/>
        <end position="30"/>
    </location>
</feature>
<keyword evidence="2" id="KW-0812">Transmembrane</keyword>
<sequence length="181" mass="20870">MVITWAALHLLSPHCLFFFLVYLITLLFILSIPEYTSALQAGYNFLISLGLPSTSCPIGSGARTSLSSRYWQRRQDDESSLKNILSGKQDGQSSHILSRRRQDRRIAFQDIQSRRRQDRRIAQDILRLDEDKTDESSFQDIPRSRRKTRRTNQAPKHPVQTKTKTDNCRVSKTSCPDEGQD</sequence>
<dbReference type="Proteomes" id="UP000499080">
    <property type="component" value="Unassembled WGS sequence"/>
</dbReference>
<comment type="caution">
    <text evidence="3">The sequence shown here is derived from an EMBL/GenBank/DDBJ whole genome shotgun (WGS) entry which is preliminary data.</text>
</comment>
<reference evidence="3 4" key="1">
    <citation type="journal article" date="2019" name="Sci. Rep.">
        <title>Orb-weaving spider Araneus ventricosus genome elucidates the spidroin gene catalogue.</title>
        <authorList>
            <person name="Kono N."/>
            <person name="Nakamura H."/>
            <person name="Ohtoshi R."/>
            <person name="Moran D.A.P."/>
            <person name="Shinohara A."/>
            <person name="Yoshida Y."/>
            <person name="Fujiwara M."/>
            <person name="Mori M."/>
            <person name="Tomita M."/>
            <person name="Arakawa K."/>
        </authorList>
    </citation>
    <scope>NUCLEOTIDE SEQUENCE [LARGE SCALE GENOMIC DNA]</scope>
</reference>
<evidence type="ECO:0000256" key="2">
    <source>
        <dbReference type="SAM" id="Phobius"/>
    </source>
</evidence>
<dbReference type="EMBL" id="BGPR01003227">
    <property type="protein sequence ID" value="GBM85373.1"/>
    <property type="molecule type" value="Genomic_DNA"/>
</dbReference>